<comment type="catalytic activity">
    <reaction evidence="1">
        <text>L-cysteine + L-glutamate + ATP = gamma-L-glutamyl-L-cysteine + ADP + phosphate + H(+)</text>
        <dbReference type="Rhea" id="RHEA:13285"/>
        <dbReference type="ChEBI" id="CHEBI:15378"/>
        <dbReference type="ChEBI" id="CHEBI:29985"/>
        <dbReference type="ChEBI" id="CHEBI:30616"/>
        <dbReference type="ChEBI" id="CHEBI:35235"/>
        <dbReference type="ChEBI" id="CHEBI:43474"/>
        <dbReference type="ChEBI" id="CHEBI:58173"/>
        <dbReference type="ChEBI" id="CHEBI:456216"/>
        <dbReference type="EC" id="6.3.2.2"/>
    </reaction>
</comment>
<dbReference type="InterPro" id="IPR050141">
    <property type="entry name" value="GCL_type2/YbdK_subfam"/>
</dbReference>
<sequence length="129" mass="13826">MPDWYVDENKWRSARYGMDAILITGSDGEEELVSDTVAQMVEQLMPVAEELGCVRELVAIQTTLDAGASYQRQLAAVSAAGGANQAAVKLMQAEVRAGRPLSPTEVLSTASTIHPSTLPASHRHRFASA</sequence>
<comment type="caution">
    <text evidence="2">The sequence shown here is derived from an EMBL/GenBank/DDBJ whole genome shotgun (WGS) entry which is preliminary data.</text>
</comment>
<keyword evidence="3" id="KW-1185">Reference proteome</keyword>
<proteinExistence type="predicted"/>
<accession>C0W6H8</accession>
<dbReference type="SUPFAM" id="SSF55931">
    <property type="entry name" value="Glutamine synthetase/guanido kinase"/>
    <property type="match status" value="1"/>
</dbReference>
<dbReference type="AlphaFoldDB" id="C0W6H8"/>
<dbReference type="HOGENOM" id="CLU_1944114_0_0_11"/>
<dbReference type="GO" id="GO:0016879">
    <property type="term" value="F:ligase activity, forming carbon-nitrogen bonds"/>
    <property type="evidence" value="ECO:0007669"/>
    <property type="project" value="TreeGrafter"/>
</dbReference>
<gene>
    <name evidence="2" type="ORF">HMPREF0058_1472</name>
</gene>
<dbReference type="Proteomes" id="UP000004778">
    <property type="component" value="Unassembled WGS sequence"/>
</dbReference>
<evidence type="ECO:0000313" key="3">
    <source>
        <dbReference type="Proteomes" id="UP000004778"/>
    </source>
</evidence>
<organism evidence="2 3">
    <name type="scientific">Actinomyces urogenitalis DSM 15434</name>
    <dbReference type="NCBI Taxonomy" id="525246"/>
    <lineage>
        <taxon>Bacteria</taxon>
        <taxon>Bacillati</taxon>
        <taxon>Actinomycetota</taxon>
        <taxon>Actinomycetes</taxon>
        <taxon>Actinomycetales</taxon>
        <taxon>Actinomycetaceae</taxon>
        <taxon>Actinomyces</taxon>
    </lineage>
</organism>
<reference evidence="2 3" key="1">
    <citation type="submission" date="2009-01" db="EMBL/GenBank/DDBJ databases">
        <authorList>
            <person name="Qin X."/>
            <person name="Bachman B."/>
            <person name="Battles P."/>
            <person name="Bell A."/>
            <person name="Bess C."/>
            <person name="Bickham C."/>
            <person name="Chaboub L."/>
            <person name="Chen D."/>
            <person name="Coyle M."/>
            <person name="Deiros D.R."/>
            <person name="Dinh H."/>
            <person name="Forbes L."/>
            <person name="Fowler G."/>
            <person name="Francisco L."/>
            <person name="Fu Q."/>
            <person name="Gubbala S."/>
            <person name="Hale W."/>
            <person name="Han Y."/>
            <person name="Hemphill L."/>
            <person name="Highlander S.K."/>
            <person name="Hirani K."/>
            <person name="Hogues M."/>
            <person name="Jackson L."/>
            <person name="Jakkamsetti A."/>
            <person name="Javaid M."/>
            <person name="Jiang H."/>
            <person name="Korchina V."/>
            <person name="Kovar C."/>
            <person name="Lara F."/>
            <person name="Lee S."/>
            <person name="Mata R."/>
            <person name="Mathew T."/>
            <person name="Moen C."/>
            <person name="Morales K."/>
            <person name="Munidasa M."/>
            <person name="Nazareth L."/>
            <person name="Ngo R."/>
            <person name="Nguyen L."/>
            <person name="Okwuonu G."/>
            <person name="Ongeri F."/>
            <person name="Patil S."/>
            <person name="Petrosino J."/>
            <person name="Pham C."/>
            <person name="Pham P."/>
            <person name="Pu L.-L."/>
            <person name="Puazo M."/>
            <person name="Raj R."/>
            <person name="Reid J."/>
            <person name="Rouhana J."/>
            <person name="Saada N."/>
            <person name="Shang Y."/>
            <person name="Simmons D."/>
            <person name="Thornton R."/>
            <person name="Warren J."/>
            <person name="Weissenberger G."/>
            <person name="Zhang J."/>
            <person name="Zhang L."/>
            <person name="Zhou C."/>
            <person name="Zhu D."/>
            <person name="Muzny D."/>
            <person name="Worley K."/>
            <person name="Gibbs R."/>
        </authorList>
    </citation>
    <scope>NUCLEOTIDE SEQUENCE [LARGE SCALE GENOMIC DNA]</scope>
    <source>
        <strain evidence="2 3">DSM 15434</strain>
    </source>
</reference>
<dbReference type="Pfam" id="PF04107">
    <property type="entry name" value="GCS2"/>
    <property type="match status" value="1"/>
</dbReference>
<dbReference type="Gene3D" id="3.30.590.20">
    <property type="match status" value="1"/>
</dbReference>
<protein>
    <submittedName>
        <fullName evidence="2">Uncharacterized protein</fullName>
    </submittedName>
</protein>
<dbReference type="PANTHER" id="PTHR36510">
    <property type="entry name" value="GLUTAMATE--CYSTEINE LIGASE 2-RELATED"/>
    <property type="match status" value="1"/>
</dbReference>
<dbReference type="eggNOG" id="COG2170">
    <property type="taxonomic scope" value="Bacteria"/>
</dbReference>
<dbReference type="InterPro" id="IPR006336">
    <property type="entry name" value="GCS2"/>
</dbReference>
<dbReference type="PANTHER" id="PTHR36510:SF1">
    <property type="entry name" value="GLUTAMATE--CYSTEINE LIGASE 2-RELATED"/>
    <property type="match status" value="1"/>
</dbReference>
<name>C0W6H8_9ACTO</name>
<dbReference type="STRING" id="103621.GCA_001067145_01068"/>
<dbReference type="EMBL" id="ACFH01000108">
    <property type="protein sequence ID" value="EEH65671.1"/>
    <property type="molecule type" value="Genomic_DNA"/>
</dbReference>
<evidence type="ECO:0000256" key="1">
    <source>
        <dbReference type="ARBA" id="ARBA00048819"/>
    </source>
</evidence>
<dbReference type="InterPro" id="IPR014746">
    <property type="entry name" value="Gln_synth/guanido_kin_cat_dom"/>
</dbReference>
<evidence type="ECO:0000313" key="2">
    <source>
        <dbReference type="EMBL" id="EEH65671.1"/>
    </source>
</evidence>